<sequence>MRGTVNPSSSASKRPLQSSTSELSTYVKKKKNETFIQSLTAVFKLWSVLRRMILFTMISV</sequence>
<feature type="region of interest" description="Disordered" evidence="1">
    <location>
        <begin position="1"/>
        <end position="23"/>
    </location>
</feature>
<protein>
    <submittedName>
        <fullName evidence="2">Uncharacterized protein</fullName>
    </submittedName>
</protein>
<dbReference type="EMBL" id="HG792025">
    <property type="protein sequence ID" value="CDM38375.1"/>
    <property type="molecule type" value="Genomic_DNA"/>
</dbReference>
<dbReference type="Proteomes" id="UP000030686">
    <property type="component" value="Unassembled WGS sequence"/>
</dbReference>
<keyword evidence="3" id="KW-1185">Reference proteome</keyword>
<evidence type="ECO:0000256" key="1">
    <source>
        <dbReference type="SAM" id="MobiDB-lite"/>
    </source>
</evidence>
<dbReference type="AlphaFoldDB" id="W6QPP3"/>
<gene>
    <name evidence="2" type="ORF">PROQFM164_S11g000078</name>
</gene>
<evidence type="ECO:0000313" key="3">
    <source>
        <dbReference type="Proteomes" id="UP000030686"/>
    </source>
</evidence>
<proteinExistence type="predicted"/>
<name>W6QPP3_PENRF</name>
<accession>W6QPP3</accession>
<organism evidence="2 3">
    <name type="scientific">Penicillium roqueforti (strain FM164)</name>
    <dbReference type="NCBI Taxonomy" id="1365484"/>
    <lineage>
        <taxon>Eukaryota</taxon>
        <taxon>Fungi</taxon>
        <taxon>Dikarya</taxon>
        <taxon>Ascomycota</taxon>
        <taxon>Pezizomycotina</taxon>
        <taxon>Eurotiomycetes</taxon>
        <taxon>Eurotiomycetidae</taxon>
        <taxon>Eurotiales</taxon>
        <taxon>Aspergillaceae</taxon>
        <taxon>Penicillium</taxon>
    </lineage>
</organism>
<evidence type="ECO:0000313" key="2">
    <source>
        <dbReference type="EMBL" id="CDM38375.1"/>
    </source>
</evidence>
<reference evidence="2" key="1">
    <citation type="journal article" date="2014" name="Nat. Commun.">
        <title>Multiple recent horizontal transfers of a large genomic region in cheese making fungi.</title>
        <authorList>
            <person name="Cheeseman K."/>
            <person name="Ropars J."/>
            <person name="Renault P."/>
            <person name="Dupont J."/>
            <person name="Gouzy J."/>
            <person name="Branca A."/>
            <person name="Abraham A.L."/>
            <person name="Ceppi M."/>
            <person name="Conseiller E."/>
            <person name="Debuchy R."/>
            <person name="Malagnac F."/>
            <person name="Goarin A."/>
            <person name="Silar P."/>
            <person name="Lacoste S."/>
            <person name="Sallet E."/>
            <person name="Bensimon A."/>
            <person name="Giraud T."/>
            <person name="Brygoo Y."/>
        </authorList>
    </citation>
    <scope>NUCLEOTIDE SEQUENCE [LARGE SCALE GENOMIC DNA]</scope>
    <source>
        <strain evidence="2">FM164</strain>
    </source>
</reference>